<dbReference type="RefSeq" id="WP_338731199.1">
    <property type="nucleotide sequence ID" value="NZ_CP136924.1"/>
</dbReference>
<dbReference type="EMBL" id="CP136924">
    <property type="protein sequence ID" value="WXA02606.1"/>
    <property type="molecule type" value="Genomic_DNA"/>
</dbReference>
<name>A0AAU6NZH2_9FLAO</name>
<dbReference type="KEGG" id="mcaa:R3L15_08880"/>
<dbReference type="AlphaFoldDB" id="A0AAU6NZH2"/>
<protein>
    <submittedName>
        <fullName evidence="2">Uncharacterized protein</fullName>
    </submittedName>
</protein>
<dbReference type="Proteomes" id="UP001368318">
    <property type="component" value="Chromosome"/>
</dbReference>
<reference evidence="2 4" key="1">
    <citation type="submission" date="2023-10" db="EMBL/GenBank/DDBJ databases">
        <title>Culture-based analysis of two novel bacteria associated with mangrove crab gills.</title>
        <authorList>
            <person name="Yang X."/>
            <person name="Garuglieri E."/>
            <person name="Van Goethem M.W."/>
            <person name="Fusi M."/>
            <person name="Marasco R."/>
            <person name="Daffonchio D.G."/>
        </authorList>
    </citation>
    <scope>NUCLEOTIDE SEQUENCE [LARGE SCALE GENOMIC DNA]</scope>
    <source>
        <strain evidence="3">UG2-1</strain>
        <strain evidence="2">UG2-2</strain>
        <strain evidence="4">UG2_2</strain>
    </source>
</reference>
<evidence type="ECO:0000313" key="4">
    <source>
        <dbReference type="Proteomes" id="UP001368318"/>
    </source>
</evidence>
<keyword evidence="1" id="KW-0732">Signal</keyword>
<evidence type="ECO:0000256" key="1">
    <source>
        <dbReference type="SAM" id="SignalP"/>
    </source>
</evidence>
<gene>
    <name evidence="3" type="ORF">R3L15_08880</name>
    <name evidence="2" type="ORF">R3L16_12710</name>
</gene>
<feature type="signal peptide" evidence="1">
    <location>
        <begin position="1"/>
        <end position="21"/>
    </location>
</feature>
<feature type="chain" id="PRO_5044712814" evidence="1">
    <location>
        <begin position="22"/>
        <end position="127"/>
    </location>
</feature>
<organism evidence="2 4">
    <name type="scientific">Mangrovimonas cancribranchiae</name>
    <dbReference type="NCBI Taxonomy" id="3080055"/>
    <lineage>
        <taxon>Bacteria</taxon>
        <taxon>Pseudomonadati</taxon>
        <taxon>Bacteroidota</taxon>
        <taxon>Flavobacteriia</taxon>
        <taxon>Flavobacteriales</taxon>
        <taxon>Flavobacteriaceae</taxon>
        <taxon>Mangrovimonas</taxon>
    </lineage>
</organism>
<accession>A0AAU6NZH2</accession>
<proteinExistence type="predicted"/>
<sequence>MKYNKTYLLLFILCFFSCKEAKETYTEKVISQKFAERMWIESSDSLNGVTFLKNQIAFFNNMKFTSDSIYDYSVIQRIKYKNGNKTEEGIYLKRTQLYDTIYNELVKYNDTSFVIKRNNRIETFIME</sequence>
<evidence type="ECO:0000313" key="3">
    <source>
        <dbReference type="EMBL" id="WXA12234.1"/>
    </source>
</evidence>
<evidence type="ECO:0000313" key="2">
    <source>
        <dbReference type="EMBL" id="WXA02606.1"/>
    </source>
</evidence>
<keyword evidence="4" id="KW-1185">Reference proteome</keyword>
<dbReference type="EMBL" id="CP136925">
    <property type="protein sequence ID" value="WXA12234.1"/>
    <property type="molecule type" value="Genomic_DNA"/>
</dbReference>